<feature type="region of interest" description="Disordered" evidence="1">
    <location>
        <begin position="62"/>
        <end position="81"/>
    </location>
</feature>
<evidence type="ECO:0000313" key="2">
    <source>
        <dbReference type="EMBL" id="KAF0909148.1"/>
    </source>
</evidence>
<reference evidence="2 3" key="1">
    <citation type="submission" date="2019-11" db="EMBL/GenBank/DDBJ databases">
        <title>Whole genome sequence of Oryza granulata.</title>
        <authorList>
            <person name="Li W."/>
        </authorList>
    </citation>
    <scope>NUCLEOTIDE SEQUENCE [LARGE SCALE GENOMIC DNA]</scope>
    <source>
        <strain evidence="3">cv. Menghai</strain>
        <tissue evidence="2">Leaf</tissue>
    </source>
</reference>
<comment type="caution">
    <text evidence="2">The sequence shown here is derived from an EMBL/GenBank/DDBJ whole genome shotgun (WGS) entry which is preliminary data.</text>
</comment>
<keyword evidence="3" id="KW-1185">Reference proteome</keyword>
<sequence>MTSGVDEVASGGLQASIARVDDEARCERDYGAGRWRSDMNCSCSRWWMTAVRWAPRPLASGDGGGAMGATAAHDVGQRQCNRRWRATAARVR</sequence>
<gene>
    <name evidence="2" type="ORF">E2562_031899</name>
</gene>
<dbReference type="EMBL" id="SPHZ02000007">
    <property type="protein sequence ID" value="KAF0909148.1"/>
    <property type="molecule type" value="Genomic_DNA"/>
</dbReference>
<protein>
    <submittedName>
        <fullName evidence="2">Uncharacterized protein</fullName>
    </submittedName>
</protein>
<name>A0A6G1D8V5_9ORYZ</name>
<organism evidence="2 3">
    <name type="scientific">Oryza meyeriana var. granulata</name>
    <dbReference type="NCBI Taxonomy" id="110450"/>
    <lineage>
        <taxon>Eukaryota</taxon>
        <taxon>Viridiplantae</taxon>
        <taxon>Streptophyta</taxon>
        <taxon>Embryophyta</taxon>
        <taxon>Tracheophyta</taxon>
        <taxon>Spermatophyta</taxon>
        <taxon>Magnoliopsida</taxon>
        <taxon>Liliopsida</taxon>
        <taxon>Poales</taxon>
        <taxon>Poaceae</taxon>
        <taxon>BOP clade</taxon>
        <taxon>Oryzoideae</taxon>
        <taxon>Oryzeae</taxon>
        <taxon>Oryzinae</taxon>
        <taxon>Oryza</taxon>
        <taxon>Oryza meyeriana</taxon>
    </lineage>
</organism>
<proteinExistence type="predicted"/>
<dbReference type="Proteomes" id="UP000479710">
    <property type="component" value="Unassembled WGS sequence"/>
</dbReference>
<dbReference type="AlphaFoldDB" id="A0A6G1D8V5"/>
<evidence type="ECO:0000256" key="1">
    <source>
        <dbReference type="SAM" id="MobiDB-lite"/>
    </source>
</evidence>
<accession>A0A6G1D8V5</accession>
<evidence type="ECO:0000313" key="3">
    <source>
        <dbReference type="Proteomes" id="UP000479710"/>
    </source>
</evidence>